<proteinExistence type="predicted"/>
<evidence type="ECO:0000313" key="1">
    <source>
        <dbReference type="EMBL" id="KAG0467585.1"/>
    </source>
</evidence>
<dbReference type="EMBL" id="JADCNM010000009">
    <property type="protein sequence ID" value="KAG0469223.1"/>
    <property type="molecule type" value="Genomic_DNA"/>
</dbReference>
<dbReference type="Proteomes" id="UP000639772">
    <property type="component" value="Chromosome 9"/>
</dbReference>
<accession>A0A835Q730</accession>
<evidence type="ECO:0000313" key="3">
    <source>
        <dbReference type="Proteomes" id="UP000636800"/>
    </source>
</evidence>
<sequence>MVAIRGSVVASLGQGPELPAGGIKIPQAVLAAGAPVEWGRGKCNWSFRRGDGKNVNTIGYGCSMAADVRSEAAAGQQTVDGWAGEGPYLRQCRRA</sequence>
<dbReference type="EMBL" id="JADCNL010000009">
    <property type="protein sequence ID" value="KAG0467585.1"/>
    <property type="molecule type" value="Genomic_DNA"/>
</dbReference>
<dbReference type="AlphaFoldDB" id="A0A835Q730"/>
<reference evidence="3 4" key="1">
    <citation type="journal article" date="2020" name="Nat. Food">
        <title>A phased Vanilla planifolia genome enables genetic improvement of flavour and production.</title>
        <authorList>
            <person name="Hasing T."/>
            <person name="Tang H."/>
            <person name="Brym M."/>
            <person name="Khazi F."/>
            <person name="Huang T."/>
            <person name="Chambers A.H."/>
        </authorList>
    </citation>
    <scope>NUCLEOTIDE SEQUENCE [LARGE SCALE GENOMIC DNA]</scope>
    <source>
        <tissue evidence="1">Leaf</tissue>
    </source>
</reference>
<evidence type="ECO:0000313" key="2">
    <source>
        <dbReference type="EMBL" id="KAG0469223.1"/>
    </source>
</evidence>
<dbReference type="Proteomes" id="UP000636800">
    <property type="component" value="Unassembled WGS sequence"/>
</dbReference>
<protein>
    <submittedName>
        <fullName evidence="1">Uncharacterized protein</fullName>
    </submittedName>
</protein>
<evidence type="ECO:0000313" key="4">
    <source>
        <dbReference type="Proteomes" id="UP000639772"/>
    </source>
</evidence>
<organism evidence="1 3">
    <name type="scientific">Vanilla planifolia</name>
    <name type="common">Vanilla</name>
    <dbReference type="NCBI Taxonomy" id="51239"/>
    <lineage>
        <taxon>Eukaryota</taxon>
        <taxon>Viridiplantae</taxon>
        <taxon>Streptophyta</taxon>
        <taxon>Embryophyta</taxon>
        <taxon>Tracheophyta</taxon>
        <taxon>Spermatophyta</taxon>
        <taxon>Magnoliopsida</taxon>
        <taxon>Liliopsida</taxon>
        <taxon>Asparagales</taxon>
        <taxon>Orchidaceae</taxon>
        <taxon>Vanilloideae</taxon>
        <taxon>Vanilleae</taxon>
        <taxon>Vanilla</taxon>
    </lineage>
</organism>
<gene>
    <name evidence="2" type="ORF">HPP92_018551</name>
    <name evidence="1" type="ORF">HPP92_019165</name>
</gene>
<name>A0A835Q730_VANPL</name>
<comment type="caution">
    <text evidence="1">The sequence shown here is derived from an EMBL/GenBank/DDBJ whole genome shotgun (WGS) entry which is preliminary data.</text>
</comment>
<keyword evidence="3" id="KW-1185">Reference proteome</keyword>